<comment type="similarity">
    <text evidence="1">Belongs to the LysR transcriptional regulatory family.</text>
</comment>
<evidence type="ECO:0000313" key="6">
    <source>
        <dbReference type="EMBL" id="MBU3844590.1"/>
    </source>
</evidence>
<proteinExistence type="inferred from homology"/>
<dbReference type="InterPro" id="IPR036390">
    <property type="entry name" value="WH_DNA-bd_sf"/>
</dbReference>
<dbReference type="GO" id="GO:0003700">
    <property type="term" value="F:DNA-binding transcription factor activity"/>
    <property type="evidence" value="ECO:0007669"/>
    <property type="project" value="InterPro"/>
</dbReference>
<dbReference type="GO" id="GO:0032993">
    <property type="term" value="C:protein-DNA complex"/>
    <property type="evidence" value="ECO:0007669"/>
    <property type="project" value="TreeGrafter"/>
</dbReference>
<protein>
    <submittedName>
        <fullName evidence="6">LysR family transcriptional regulator</fullName>
    </submittedName>
</protein>
<evidence type="ECO:0000259" key="5">
    <source>
        <dbReference type="PROSITE" id="PS50931"/>
    </source>
</evidence>
<dbReference type="PRINTS" id="PR00039">
    <property type="entry name" value="HTHLYSR"/>
</dbReference>
<dbReference type="Pfam" id="PF03466">
    <property type="entry name" value="LysR_substrate"/>
    <property type="match status" value="1"/>
</dbReference>
<dbReference type="Pfam" id="PF00126">
    <property type="entry name" value="HTH_1"/>
    <property type="match status" value="1"/>
</dbReference>
<keyword evidence="2" id="KW-0805">Transcription regulation</keyword>
<feature type="domain" description="HTH lysR-type" evidence="5">
    <location>
        <begin position="1"/>
        <end position="58"/>
    </location>
</feature>
<dbReference type="CDD" id="cd05466">
    <property type="entry name" value="PBP2_LTTR_substrate"/>
    <property type="match status" value="1"/>
</dbReference>
<organism evidence="6 7">
    <name type="scientific">Candidatus Anaerobiospirillum pullicola</name>
    <dbReference type="NCBI Taxonomy" id="2838451"/>
    <lineage>
        <taxon>Bacteria</taxon>
        <taxon>Pseudomonadati</taxon>
        <taxon>Pseudomonadota</taxon>
        <taxon>Gammaproteobacteria</taxon>
        <taxon>Aeromonadales</taxon>
        <taxon>Succinivibrionaceae</taxon>
        <taxon>Anaerobiospirillum</taxon>
    </lineage>
</organism>
<evidence type="ECO:0000256" key="1">
    <source>
        <dbReference type="ARBA" id="ARBA00009437"/>
    </source>
</evidence>
<sequence>MTLVQLRYLIAVAQHSSVQKAAESLYVSQPSISKAIASLEDEMGITIFTRHSTGMTLTEEGYKFLTYAQQVIEQADLLLSHYRAGQKIRRVFSISSHHYAFVVNAFVLLLREYTKDEYEFSLRETRTFDIIEDVKTTRSEIGIIYLSPFNRDVIRNILKSKGLEYRSLFIAKPHVFVSRAHPIAAKQSVRLEDLREYPRFTYDQGTNNSFYFAEELHSNIIAPKSIVVTDRATLFNLLLGLQGYTIASGILSTDLNGDQIVAVPLESEEYMELIVLTIHGHKLSSLAARYIQILSDYVRQFITNSPNSAVELPHQSYEQL</sequence>
<dbReference type="GO" id="GO:0003677">
    <property type="term" value="F:DNA binding"/>
    <property type="evidence" value="ECO:0007669"/>
    <property type="project" value="UniProtKB-KW"/>
</dbReference>
<reference evidence="6" key="1">
    <citation type="journal article" date="2021" name="PeerJ">
        <title>Extensive microbial diversity within the chicken gut microbiome revealed by metagenomics and culture.</title>
        <authorList>
            <person name="Gilroy R."/>
            <person name="Ravi A."/>
            <person name="Getino M."/>
            <person name="Pursley I."/>
            <person name="Horton D.L."/>
            <person name="Alikhan N.F."/>
            <person name="Baker D."/>
            <person name="Gharbi K."/>
            <person name="Hall N."/>
            <person name="Watson M."/>
            <person name="Adriaenssens E.M."/>
            <person name="Foster-Nyarko E."/>
            <person name="Jarju S."/>
            <person name="Secka A."/>
            <person name="Antonio M."/>
            <person name="Oren A."/>
            <person name="Chaudhuri R.R."/>
            <person name="La Ragione R."/>
            <person name="Hildebrand F."/>
            <person name="Pallen M.J."/>
        </authorList>
    </citation>
    <scope>NUCLEOTIDE SEQUENCE</scope>
    <source>
        <strain evidence="6">378</strain>
    </source>
</reference>
<dbReference type="PANTHER" id="PTHR30346">
    <property type="entry name" value="TRANSCRIPTIONAL DUAL REGULATOR HCAR-RELATED"/>
    <property type="match status" value="1"/>
</dbReference>
<keyword evidence="4" id="KW-0804">Transcription</keyword>
<dbReference type="Gene3D" id="1.10.10.10">
    <property type="entry name" value="Winged helix-like DNA-binding domain superfamily/Winged helix DNA-binding domain"/>
    <property type="match status" value="1"/>
</dbReference>
<dbReference type="InterPro" id="IPR005119">
    <property type="entry name" value="LysR_subst-bd"/>
</dbReference>
<dbReference type="EMBL" id="JAHLFE010000140">
    <property type="protein sequence ID" value="MBU3844590.1"/>
    <property type="molecule type" value="Genomic_DNA"/>
</dbReference>
<keyword evidence="3" id="KW-0238">DNA-binding</keyword>
<dbReference type="PROSITE" id="PS50931">
    <property type="entry name" value="HTH_LYSR"/>
    <property type="match status" value="1"/>
</dbReference>
<dbReference type="FunFam" id="1.10.10.10:FF:000001">
    <property type="entry name" value="LysR family transcriptional regulator"/>
    <property type="match status" value="1"/>
</dbReference>
<dbReference type="Gene3D" id="3.40.190.290">
    <property type="match status" value="1"/>
</dbReference>
<reference evidence="6" key="2">
    <citation type="submission" date="2021-04" db="EMBL/GenBank/DDBJ databases">
        <authorList>
            <person name="Gilroy R."/>
        </authorList>
    </citation>
    <scope>NUCLEOTIDE SEQUENCE</scope>
    <source>
        <strain evidence="6">378</strain>
    </source>
</reference>
<dbReference type="InterPro" id="IPR000847">
    <property type="entry name" value="LysR_HTH_N"/>
</dbReference>
<evidence type="ECO:0000256" key="2">
    <source>
        <dbReference type="ARBA" id="ARBA00023015"/>
    </source>
</evidence>
<dbReference type="AlphaFoldDB" id="A0A948TGE1"/>
<dbReference type="Proteomes" id="UP000733611">
    <property type="component" value="Unassembled WGS sequence"/>
</dbReference>
<accession>A0A948TGE1</accession>
<evidence type="ECO:0000256" key="3">
    <source>
        <dbReference type="ARBA" id="ARBA00023125"/>
    </source>
</evidence>
<dbReference type="InterPro" id="IPR036388">
    <property type="entry name" value="WH-like_DNA-bd_sf"/>
</dbReference>
<dbReference type="SUPFAM" id="SSF53850">
    <property type="entry name" value="Periplasmic binding protein-like II"/>
    <property type="match status" value="1"/>
</dbReference>
<evidence type="ECO:0000256" key="4">
    <source>
        <dbReference type="ARBA" id="ARBA00023163"/>
    </source>
</evidence>
<evidence type="ECO:0000313" key="7">
    <source>
        <dbReference type="Proteomes" id="UP000733611"/>
    </source>
</evidence>
<name>A0A948TGE1_9GAMM</name>
<dbReference type="PANTHER" id="PTHR30346:SF0">
    <property type="entry name" value="HCA OPERON TRANSCRIPTIONAL ACTIVATOR HCAR"/>
    <property type="match status" value="1"/>
</dbReference>
<comment type="caution">
    <text evidence="6">The sequence shown here is derived from an EMBL/GenBank/DDBJ whole genome shotgun (WGS) entry which is preliminary data.</text>
</comment>
<dbReference type="SUPFAM" id="SSF46785">
    <property type="entry name" value="Winged helix' DNA-binding domain"/>
    <property type="match status" value="1"/>
</dbReference>
<gene>
    <name evidence="6" type="ORF">H9847_06965</name>
</gene>